<name>A0ABP1RWW5_9HEXA</name>
<protein>
    <submittedName>
        <fullName evidence="2">Uncharacterized protein</fullName>
    </submittedName>
</protein>
<evidence type="ECO:0000313" key="3">
    <source>
        <dbReference type="Proteomes" id="UP001642540"/>
    </source>
</evidence>
<feature type="signal peptide" evidence="1">
    <location>
        <begin position="1"/>
        <end position="25"/>
    </location>
</feature>
<gene>
    <name evidence="2" type="ORF">ODALV1_LOCUS26981</name>
</gene>
<keyword evidence="3" id="KW-1185">Reference proteome</keyword>
<reference evidence="2 3" key="1">
    <citation type="submission" date="2024-08" db="EMBL/GenBank/DDBJ databases">
        <authorList>
            <person name="Cucini C."/>
            <person name="Frati F."/>
        </authorList>
    </citation>
    <scope>NUCLEOTIDE SEQUENCE [LARGE SCALE GENOMIC DNA]</scope>
</reference>
<sequence>MKHFLTAATVAVLALVVFEIAQTDAQEDCPPLDTSVRCGMLPGMIFQRCQRRCVSCYGREQPVRACYTNFRCTCMSMNSTTTTRRPTTDQFGTTGRQ</sequence>
<feature type="chain" id="PRO_5046610656" evidence="1">
    <location>
        <begin position="26"/>
        <end position="97"/>
    </location>
</feature>
<evidence type="ECO:0000256" key="1">
    <source>
        <dbReference type="SAM" id="SignalP"/>
    </source>
</evidence>
<keyword evidence="1" id="KW-0732">Signal</keyword>
<comment type="caution">
    <text evidence="2">The sequence shown here is derived from an EMBL/GenBank/DDBJ whole genome shotgun (WGS) entry which is preliminary data.</text>
</comment>
<accession>A0ABP1RWW5</accession>
<dbReference type="Proteomes" id="UP001642540">
    <property type="component" value="Unassembled WGS sequence"/>
</dbReference>
<organism evidence="2 3">
    <name type="scientific">Orchesella dallaii</name>
    <dbReference type="NCBI Taxonomy" id="48710"/>
    <lineage>
        <taxon>Eukaryota</taxon>
        <taxon>Metazoa</taxon>
        <taxon>Ecdysozoa</taxon>
        <taxon>Arthropoda</taxon>
        <taxon>Hexapoda</taxon>
        <taxon>Collembola</taxon>
        <taxon>Entomobryomorpha</taxon>
        <taxon>Entomobryoidea</taxon>
        <taxon>Orchesellidae</taxon>
        <taxon>Orchesellinae</taxon>
        <taxon>Orchesella</taxon>
    </lineage>
</organism>
<proteinExistence type="predicted"/>
<evidence type="ECO:0000313" key="2">
    <source>
        <dbReference type="EMBL" id="CAL8137576.1"/>
    </source>
</evidence>
<dbReference type="EMBL" id="CAXLJM020000118">
    <property type="protein sequence ID" value="CAL8137576.1"/>
    <property type="molecule type" value="Genomic_DNA"/>
</dbReference>